<reference evidence="1 2" key="1">
    <citation type="submission" date="2017-11" db="EMBL/GenBank/DDBJ databases">
        <title>De-novo sequencing of pomegranate (Punica granatum L.) genome.</title>
        <authorList>
            <person name="Akparov Z."/>
            <person name="Amiraslanov A."/>
            <person name="Hajiyeva S."/>
            <person name="Abbasov M."/>
            <person name="Kaur K."/>
            <person name="Hamwieh A."/>
            <person name="Solovyev V."/>
            <person name="Salamov A."/>
            <person name="Braich B."/>
            <person name="Kosarev P."/>
            <person name="Mahmoud A."/>
            <person name="Hajiyev E."/>
            <person name="Babayeva S."/>
            <person name="Izzatullayeva V."/>
            <person name="Mammadov A."/>
            <person name="Mammadov A."/>
            <person name="Sharifova S."/>
            <person name="Ojaghi J."/>
            <person name="Eynullazada K."/>
            <person name="Bayramov B."/>
            <person name="Abdulazimova A."/>
            <person name="Shahmuradov I."/>
        </authorList>
    </citation>
    <scope>NUCLEOTIDE SEQUENCE [LARGE SCALE GENOMIC DNA]</scope>
    <source>
        <strain evidence="2">cv. AG2017</strain>
        <tissue evidence="1">Leaf</tissue>
    </source>
</reference>
<evidence type="ECO:0000313" key="1">
    <source>
        <dbReference type="EMBL" id="PKI58583.1"/>
    </source>
</evidence>
<sequence>MRMRSHFRRPQCEGSKAPVGHARAYRDILNDALATLSIIRRARRLRTLLVKLGVCFVPRVFVGNSLTLHCMVALVCLALFRDQGCPGMSVERGCPGLRGLRWTPFLTVSCRSRGGCP</sequence>
<dbReference type="Proteomes" id="UP000233551">
    <property type="component" value="Unassembled WGS sequence"/>
</dbReference>
<dbReference type="AlphaFoldDB" id="A0A2I0JRR6"/>
<comment type="caution">
    <text evidence="1">The sequence shown here is derived from an EMBL/GenBank/DDBJ whole genome shotgun (WGS) entry which is preliminary data.</text>
</comment>
<proteinExistence type="predicted"/>
<gene>
    <name evidence="1" type="ORF">CRG98_021046</name>
</gene>
<name>A0A2I0JRR6_PUNGR</name>
<accession>A0A2I0JRR6</accession>
<dbReference type="EMBL" id="PGOL01001357">
    <property type="protein sequence ID" value="PKI58583.1"/>
    <property type="molecule type" value="Genomic_DNA"/>
</dbReference>
<keyword evidence="2" id="KW-1185">Reference proteome</keyword>
<organism evidence="1 2">
    <name type="scientific">Punica granatum</name>
    <name type="common">Pomegranate</name>
    <dbReference type="NCBI Taxonomy" id="22663"/>
    <lineage>
        <taxon>Eukaryota</taxon>
        <taxon>Viridiplantae</taxon>
        <taxon>Streptophyta</taxon>
        <taxon>Embryophyta</taxon>
        <taxon>Tracheophyta</taxon>
        <taxon>Spermatophyta</taxon>
        <taxon>Magnoliopsida</taxon>
        <taxon>eudicotyledons</taxon>
        <taxon>Gunneridae</taxon>
        <taxon>Pentapetalae</taxon>
        <taxon>rosids</taxon>
        <taxon>malvids</taxon>
        <taxon>Myrtales</taxon>
        <taxon>Lythraceae</taxon>
        <taxon>Punica</taxon>
    </lineage>
</organism>
<evidence type="ECO:0000313" key="2">
    <source>
        <dbReference type="Proteomes" id="UP000233551"/>
    </source>
</evidence>
<protein>
    <submittedName>
        <fullName evidence="1">Uncharacterized protein</fullName>
    </submittedName>
</protein>